<dbReference type="GO" id="GO:0006412">
    <property type="term" value="P:translation"/>
    <property type="evidence" value="ECO:0007669"/>
    <property type="project" value="UniProtKB-UniRule"/>
</dbReference>
<dbReference type="STRING" id="1802471.A2115_01900"/>
<protein>
    <recommendedName>
        <fullName evidence="4">Large ribosomal subunit protein uL13</fullName>
    </recommendedName>
</protein>
<dbReference type="HAMAP" id="MF_01366">
    <property type="entry name" value="Ribosomal_uL13"/>
    <property type="match status" value="1"/>
</dbReference>
<comment type="subunit">
    <text evidence="4">Part of the 50S ribosomal subunit.</text>
</comment>
<dbReference type="InterPro" id="IPR005822">
    <property type="entry name" value="Ribosomal_uL13"/>
</dbReference>
<dbReference type="NCBIfam" id="TIGR01066">
    <property type="entry name" value="rplM_bact"/>
    <property type="match status" value="1"/>
</dbReference>
<evidence type="ECO:0000313" key="6">
    <source>
        <dbReference type="Proteomes" id="UP000176198"/>
    </source>
</evidence>
<dbReference type="Proteomes" id="UP000176198">
    <property type="component" value="Unassembled WGS sequence"/>
</dbReference>
<evidence type="ECO:0000256" key="2">
    <source>
        <dbReference type="ARBA" id="ARBA00022980"/>
    </source>
</evidence>
<sequence>MNTKTYQPKHKDIERDWHLVDADGQVLGRLASQISLFLMGKHKAKYARHMDMGDYVVVTNAAKVKLTGNKLSQKVYYSHSGYPGGFKETKLSKLMVDMPERVIEKAVYGMLPDNRLRKARMKRLKVFKADTSRYNDKFQKGKEK</sequence>
<keyword evidence="2 4" id="KW-0689">Ribosomal protein</keyword>
<evidence type="ECO:0000256" key="1">
    <source>
        <dbReference type="ARBA" id="ARBA00006227"/>
    </source>
</evidence>
<dbReference type="GO" id="GO:0003735">
    <property type="term" value="F:structural constituent of ribosome"/>
    <property type="evidence" value="ECO:0007669"/>
    <property type="project" value="InterPro"/>
</dbReference>
<dbReference type="GO" id="GO:0017148">
    <property type="term" value="P:negative regulation of translation"/>
    <property type="evidence" value="ECO:0007669"/>
    <property type="project" value="TreeGrafter"/>
</dbReference>
<evidence type="ECO:0000256" key="3">
    <source>
        <dbReference type="ARBA" id="ARBA00023274"/>
    </source>
</evidence>
<dbReference type="Gene3D" id="3.90.1180.10">
    <property type="entry name" value="Ribosomal protein L13"/>
    <property type="match status" value="1"/>
</dbReference>
<dbReference type="CDD" id="cd00392">
    <property type="entry name" value="Ribosomal_L13"/>
    <property type="match status" value="1"/>
</dbReference>
<comment type="caution">
    <text evidence="5">The sequence shown here is derived from an EMBL/GenBank/DDBJ whole genome shotgun (WGS) entry which is preliminary data.</text>
</comment>
<name>A0A1F7WJ11_9BACT</name>
<dbReference type="SUPFAM" id="SSF52161">
    <property type="entry name" value="Ribosomal protein L13"/>
    <property type="match status" value="1"/>
</dbReference>
<dbReference type="InterPro" id="IPR036899">
    <property type="entry name" value="Ribosomal_uL13_sf"/>
</dbReference>
<dbReference type="PANTHER" id="PTHR11545">
    <property type="entry name" value="RIBOSOMAL PROTEIN L13"/>
    <property type="match status" value="1"/>
</dbReference>
<organism evidence="5 6">
    <name type="scientific">Candidatus Woesebacteria bacterium GWA1_41_8</name>
    <dbReference type="NCBI Taxonomy" id="1802471"/>
    <lineage>
        <taxon>Bacteria</taxon>
        <taxon>Candidatus Woeseibacteriota</taxon>
    </lineage>
</organism>
<dbReference type="EMBL" id="MGFJ01000014">
    <property type="protein sequence ID" value="OGM02812.1"/>
    <property type="molecule type" value="Genomic_DNA"/>
</dbReference>
<keyword evidence="3 4" id="KW-0687">Ribonucleoprotein</keyword>
<comment type="similarity">
    <text evidence="1 4">Belongs to the universal ribosomal protein uL13 family.</text>
</comment>
<dbReference type="AlphaFoldDB" id="A0A1F7WJ11"/>
<reference evidence="5 6" key="1">
    <citation type="journal article" date="2016" name="Nat. Commun.">
        <title>Thousands of microbial genomes shed light on interconnected biogeochemical processes in an aquifer system.</title>
        <authorList>
            <person name="Anantharaman K."/>
            <person name="Brown C.T."/>
            <person name="Hug L.A."/>
            <person name="Sharon I."/>
            <person name="Castelle C.J."/>
            <person name="Probst A.J."/>
            <person name="Thomas B.C."/>
            <person name="Singh A."/>
            <person name="Wilkins M.J."/>
            <person name="Karaoz U."/>
            <person name="Brodie E.L."/>
            <person name="Williams K.H."/>
            <person name="Hubbard S.S."/>
            <person name="Banfield J.F."/>
        </authorList>
    </citation>
    <scope>NUCLEOTIDE SEQUENCE [LARGE SCALE GENOMIC DNA]</scope>
</reference>
<accession>A0A1F7WJ11</accession>
<comment type="function">
    <text evidence="4">This protein is one of the early assembly proteins of the 50S ribosomal subunit, although it is not seen to bind rRNA by itself. It is important during the early stages of 50S assembly.</text>
</comment>
<evidence type="ECO:0000313" key="5">
    <source>
        <dbReference type="EMBL" id="OGM02812.1"/>
    </source>
</evidence>
<proteinExistence type="inferred from homology"/>
<evidence type="ECO:0000256" key="4">
    <source>
        <dbReference type="HAMAP-Rule" id="MF_01366"/>
    </source>
</evidence>
<dbReference type="GO" id="GO:1990904">
    <property type="term" value="C:ribonucleoprotein complex"/>
    <property type="evidence" value="ECO:0007669"/>
    <property type="project" value="UniProtKB-KW"/>
</dbReference>
<dbReference type="GO" id="GO:0003729">
    <property type="term" value="F:mRNA binding"/>
    <property type="evidence" value="ECO:0007669"/>
    <property type="project" value="TreeGrafter"/>
</dbReference>
<dbReference type="Pfam" id="PF00572">
    <property type="entry name" value="Ribosomal_L13"/>
    <property type="match status" value="1"/>
</dbReference>
<gene>
    <name evidence="4" type="primary">rplM</name>
    <name evidence="5" type="ORF">A2115_01900</name>
</gene>
<dbReference type="PANTHER" id="PTHR11545:SF2">
    <property type="entry name" value="LARGE RIBOSOMAL SUBUNIT PROTEIN UL13M"/>
    <property type="match status" value="1"/>
</dbReference>
<dbReference type="InterPro" id="IPR005823">
    <property type="entry name" value="Ribosomal_uL13_bac-type"/>
</dbReference>
<dbReference type="GO" id="GO:0005840">
    <property type="term" value="C:ribosome"/>
    <property type="evidence" value="ECO:0007669"/>
    <property type="project" value="UniProtKB-KW"/>
</dbReference>
<dbReference type="PIRSF" id="PIRSF002181">
    <property type="entry name" value="Ribosomal_L13"/>
    <property type="match status" value="1"/>
</dbReference>